<dbReference type="AlphaFoldDB" id="A0A919IHN3"/>
<protein>
    <recommendedName>
        <fullName evidence="3">Restriction endonuclease type IV Mrr domain-containing protein</fullName>
    </recommendedName>
</protein>
<accession>A0A919IHN3</accession>
<organism evidence="1 2">
    <name type="scientific">Actinoplanes cyaneus</name>
    <dbReference type="NCBI Taxonomy" id="52696"/>
    <lineage>
        <taxon>Bacteria</taxon>
        <taxon>Bacillati</taxon>
        <taxon>Actinomycetota</taxon>
        <taxon>Actinomycetes</taxon>
        <taxon>Micromonosporales</taxon>
        <taxon>Micromonosporaceae</taxon>
        <taxon>Actinoplanes</taxon>
    </lineage>
</organism>
<dbReference type="Proteomes" id="UP000619479">
    <property type="component" value="Unassembled WGS sequence"/>
</dbReference>
<evidence type="ECO:0008006" key="3">
    <source>
        <dbReference type="Google" id="ProtNLM"/>
    </source>
</evidence>
<gene>
    <name evidence="1" type="ORF">Acy02nite_24280</name>
</gene>
<comment type="caution">
    <text evidence="1">The sequence shown here is derived from an EMBL/GenBank/DDBJ whole genome shotgun (WGS) entry which is preliminary data.</text>
</comment>
<reference evidence="1" key="1">
    <citation type="submission" date="2021-01" db="EMBL/GenBank/DDBJ databases">
        <title>Whole genome shotgun sequence of Actinoplanes cyaneus NBRC 14990.</title>
        <authorList>
            <person name="Komaki H."/>
            <person name="Tamura T."/>
        </authorList>
    </citation>
    <scope>NUCLEOTIDE SEQUENCE</scope>
    <source>
        <strain evidence="1">NBRC 14990</strain>
    </source>
</reference>
<sequence length="572" mass="62572">MSTVSWATLDPNVTETLLSIMRCRENPHAVRVRTSQGDGGIDVIYIDSDGWHVDQIKYFPTKLDDSRKQQIRDSFKRLRNFAQGKSAVIAEWNLWVPLDPNNDEREWFQKITKDAGYPCEWRGLSHCEGLVAKYPEVVDYYLQDGADRLAETMRQLIGLLGIENQASKPADLLKPADVESNLSKLHAALNSRDPHYRYDFSVDASNPATPGAEPFLVAAVIRQQAEGSWVTFKIFARMVESLKEREIPIKINVQAASGGEAEKLLEDFNVYGMPFSITASEEVAVSGSIDLPGGLGASFSSGTLYVGPVEGGKSYDLRMQILDDNDALIDSVVFGMEPVAFGLSREGAFAHGVEQGGALGIEIRTDLASRKVTVTLRIKDLSGLRPIEVLAGLRVADSFHSPNKMRFAERYGPAKHASVEIPGGALFDLKQVIVLIEALIAIQDYTDEQIVVPDFSHMHRKEAIQILNAATLLRAGSYGITWTSFTEELRAGTIDPAADLSVASPLVIVKPLVVRVGELDIPLGFARTTFNAARIESAQPKEGGGLIVVFAPGDDNSGVVEFLESLPEDGQD</sequence>
<dbReference type="RefSeq" id="WP_203740039.1">
    <property type="nucleotide sequence ID" value="NZ_BAAAUC010000034.1"/>
</dbReference>
<dbReference type="EMBL" id="BOMH01000017">
    <property type="protein sequence ID" value="GID64547.1"/>
    <property type="molecule type" value="Genomic_DNA"/>
</dbReference>
<evidence type="ECO:0000313" key="2">
    <source>
        <dbReference type="Proteomes" id="UP000619479"/>
    </source>
</evidence>
<name>A0A919IHN3_9ACTN</name>
<keyword evidence="2" id="KW-1185">Reference proteome</keyword>
<proteinExistence type="predicted"/>
<evidence type="ECO:0000313" key="1">
    <source>
        <dbReference type="EMBL" id="GID64547.1"/>
    </source>
</evidence>